<dbReference type="SMART" id="SM00448">
    <property type="entry name" value="REC"/>
    <property type="match status" value="1"/>
</dbReference>
<feature type="domain" description="Histidine kinase" evidence="12">
    <location>
        <begin position="535"/>
        <end position="755"/>
    </location>
</feature>
<evidence type="ECO:0000256" key="4">
    <source>
        <dbReference type="ARBA" id="ARBA00018672"/>
    </source>
</evidence>
<keyword evidence="5 10" id="KW-0597">Phosphoprotein</keyword>
<comment type="caution">
    <text evidence="15">The sequence shown here is derived from an EMBL/GenBank/DDBJ whole genome shotgun (WGS) entry which is preliminary data.</text>
</comment>
<dbReference type="InterPro" id="IPR003594">
    <property type="entry name" value="HATPase_dom"/>
</dbReference>
<dbReference type="InterPro" id="IPR003661">
    <property type="entry name" value="HisK_dim/P_dom"/>
</dbReference>
<dbReference type="Proteomes" id="UP000036356">
    <property type="component" value="Unassembled WGS sequence"/>
</dbReference>
<dbReference type="InterPro" id="IPR001789">
    <property type="entry name" value="Sig_transdc_resp-reg_receiver"/>
</dbReference>
<dbReference type="SMART" id="SM00388">
    <property type="entry name" value="HisKA"/>
    <property type="match status" value="1"/>
</dbReference>
<evidence type="ECO:0000313" key="15">
    <source>
        <dbReference type="EMBL" id="KLU64374.1"/>
    </source>
</evidence>
<evidence type="ECO:0000259" key="12">
    <source>
        <dbReference type="PROSITE" id="PS50109"/>
    </source>
</evidence>
<feature type="domain" description="PAS" evidence="14">
    <location>
        <begin position="265"/>
        <end position="303"/>
    </location>
</feature>
<dbReference type="PROSITE" id="PS50110">
    <property type="entry name" value="RESPONSE_REGULATORY"/>
    <property type="match status" value="1"/>
</dbReference>
<dbReference type="PATRIC" id="fig|476652.3.peg.3770"/>
<dbReference type="SUPFAM" id="SSF52172">
    <property type="entry name" value="CheY-like"/>
    <property type="match status" value="1"/>
</dbReference>
<dbReference type="CDD" id="cd17580">
    <property type="entry name" value="REC_2_DhkD-like"/>
    <property type="match status" value="1"/>
</dbReference>
<dbReference type="GO" id="GO:0016020">
    <property type="term" value="C:membrane"/>
    <property type="evidence" value="ECO:0007669"/>
    <property type="project" value="UniProtKB-SubCell"/>
</dbReference>
<gene>
    <name evidence="15" type="primary">evgS</name>
    <name evidence="15" type="ORF">DEAC_c35760</name>
</gene>
<evidence type="ECO:0000256" key="7">
    <source>
        <dbReference type="ARBA" id="ARBA00022777"/>
    </source>
</evidence>
<dbReference type="Gene3D" id="3.40.50.2300">
    <property type="match status" value="1"/>
</dbReference>
<evidence type="ECO:0000256" key="8">
    <source>
        <dbReference type="ARBA" id="ARBA00023012"/>
    </source>
</evidence>
<dbReference type="InterPro" id="IPR004358">
    <property type="entry name" value="Sig_transdc_His_kin-like_C"/>
</dbReference>
<dbReference type="NCBIfam" id="TIGR00229">
    <property type="entry name" value="sensory_box"/>
    <property type="match status" value="2"/>
</dbReference>
<sequence>MLAEVFTIDTKDNSYLISSASKVTQIGSGFLELTEYSKDELESKDISEVFTGLLRLSKKKFEQIDIKDNIECYIFTKSFEVREVIISVLSGRESNNLIYTVIEKPNSRLDDKLIFEEQLFKDNIVGCSIYSVPDLILLKSNEKYLEFMDQSYNTIEKCIGLSLWESVPGYMGSNSEQLFLTIMKTGMPQYYNEFKYDHYERGITYWDGSVVPIFSNGNLKYIYQTCTEITEKVATRNQIEEQIKIIESQNIKLNQQNELFKRHLKLLDLSTEAIFAWDLNGAITYWNKGAEMMYGFSHKEAVGCVSHELLKTVHFGITDNIISMLERDGYWNGIVEHTTKDGRKLIIETRHQVILADRGKHIVLETNHDVTERKRVEEKVRESEERFRAVQENSLDRFTILKPFYNYQGELVDFTYVYQNVQAAITTGHKPEELVGLRMTEVWPTFPQTRFFTMYKEAVETGQVMEFEECYHADGIDDWFRATVTHIPEGIAIATQIITERKKAEAALRESEKNAHELIAKLEKADHYKNQFISSLSHELRNPLASMMMSLSLLKLAAPDSEQASQAKEIFERQTIQLSRLVDDLLEVTRISQNMIKLKIEQIELNNLILKTVKDFIPMYAEKGVNLEWNIFCEPIFLQADPARLTQVIGNLLHNALKFTGKDGKTQVNVFKDEKSNKAVITVKDNGLGIKPEQLPDLFQPFIQADTSLDRSSGGLGLGLAIVKGMVELHGGNVIGHSDGLGKGSEFVISLPLLTKQESKNEIKDHTENNVKFFRRILVIDDIEDVAEIICSLLRFLGHEVISAPNGIKGLSAAKDFKPDVVFCDIGLPGMNGYEVARNIRLDNQLKGIYLIALSGYAQPEDLKKSMEAGFNCHLAKPLDLEKLKEMLNLEMAYSKRSELNNQNSTISIASK</sequence>
<accession>A0A0J1FLH2</accession>
<dbReference type="AlphaFoldDB" id="A0A0J1FLH2"/>
<evidence type="ECO:0000259" key="14">
    <source>
        <dbReference type="PROSITE" id="PS50112"/>
    </source>
</evidence>
<comment type="catalytic activity">
    <reaction evidence="1">
        <text>ATP + protein L-histidine = ADP + protein N-phospho-L-histidine.</text>
        <dbReference type="EC" id="2.7.13.3"/>
    </reaction>
</comment>
<dbReference type="FunFam" id="3.30.565.10:FF:000006">
    <property type="entry name" value="Sensor histidine kinase WalK"/>
    <property type="match status" value="1"/>
</dbReference>
<dbReference type="SUPFAM" id="SSF55785">
    <property type="entry name" value="PYP-like sensor domain (PAS domain)"/>
    <property type="match status" value="3"/>
</dbReference>
<keyword evidence="7" id="KW-0418">Kinase</keyword>
<dbReference type="STRING" id="476652.DEAC_c35760"/>
<evidence type="ECO:0000256" key="1">
    <source>
        <dbReference type="ARBA" id="ARBA00000085"/>
    </source>
</evidence>
<evidence type="ECO:0000256" key="6">
    <source>
        <dbReference type="ARBA" id="ARBA00022679"/>
    </source>
</evidence>
<dbReference type="SUPFAM" id="SSF47384">
    <property type="entry name" value="Homodimeric domain of signal transducing histidine kinase"/>
    <property type="match status" value="1"/>
</dbReference>
<keyword evidence="11" id="KW-0175">Coiled coil</keyword>
<evidence type="ECO:0000256" key="11">
    <source>
        <dbReference type="SAM" id="Coils"/>
    </source>
</evidence>
<dbReference type="InterPro" id="IPR005467">
    <property type="entry name" value="His_kinase_dom"/>
</dbReference>
<dbReference type="EMBL" id="LDZY01000014">
    <property type="protein sequence ID" value="KLU64374.1"/>
    <property type="molecule type" value="Genomic_DNA"/>
</dbReference>
<dbReference type="PROSITE" id="PS50109">
    <property type="entry name" value="HIS_KIN"/>
    <property type="match status" value="1"/>
</dbReference>
<dbReference type="PROSITE" id="PS50112">
    <property type="entry name" value="PAS"/>
    <property type="match status" value="1"/>
</dbReference>
<evidence type="ECO:0000256" key="5">
    <source>
        <dbReference type="ARBA" id="ARBA00022553"/>
    </source>
</evidence>
<dbReference type="Gene3D" id="3.30.450.20">
    <property type="entry name" value="PAS domain"/>
    <property type="match status" value="3"/>
</dbReference>
<dbReference type="Pfam" id="PF00072">
    <property type="entry name" value="Response_reg"/>
    <property type="match status" value="1"/>
</dbReference>
<dbReference type="CDD" id="cd00082">
    <property type="entry name" value="HisKA"/>
    <property type="match status" value="1"/>
</dbReference>
<keyword evidence="16" id="KW-1185">Reference proteome</keyword>
<dbReference type="InterPro" id="IPR013656">
    <property type="entry name" value="PAS_4"/>
</dbReference>
<dbReference type="CDD" id="cd00130">
    <property type="entry name" value="PAS"/>
    <property type="match status" value="1"/>
</dbReference>
<proteinExistence type="predicted"/>
<feature type="coiled-coil region" evidence="11">
    <location>
        <begin position="494"/>
        <end position="521"/>
    </location>
</feature>
<dbReference type="InterPro" id="IPR036890">
    <property type="entry name" value="HATPase_C_sf"/>
</dbReference>
<comment type="function">
    <text evidence="9">May play the central regulatory role in sporulation. It may be an element of the effector pathway responsible for the activation of sporulation genes in response to nutritional stress. Spo0A may act in concert with spo0H (a sigma factor) to control the expression of some genes that are critical to the sporulation process.</text>
</comment>
<evidence type="ECO:0000256" key="2">
    <source>
        <dbReference type="ARBA" id="ARBA00004370"/>
    </source>
</evidence>
<dbReference type="EC" id="2.7.13.3" evidence="3"/>
<name>A0A0J1FLH2_9FIRM</name>
<feature type="domain" description="Response regulatory" evidence="13">
    <location>
        <begin position="776"/>
        <end position="892"/>
    </location>
</feature>
<dbReference type="InterPro" id="IPR036097">
    <property type="entry name" value="HisK_dim/P_sf"/>
</dbReference>
<evidence type="ECO:0000313" key="16">
    <source>
        <dbReference type="Proteomes" id="UP000036356"/>
    </source>
</evidence>
<keyword evidence="6 15" id="KW-0808">Transferase</keyword>
<dbReference type="Pfam" id="PF02518">
    <property type="entry name" value="HATPase_c"/>
    <property type="match status" value="1"/>
</dbReference>
<dbReference type="InterPro" id="IPR000014">
    <property type="entry name" value="PAS"/>
</dbReference>
<comment type="subcellular location">
    <subcellularLocation>
        <location evidence="2">Membrane</location>
    </subcellularLocation>
</comment>
<evidence type="ECO:0000256" key="9">
    <source>
        <dbReference type="ARBA" id="ARBA00024867"/>
    </source>
</evidence>
<dbReference type="InterPro" id="IPR035965">
    <property type="entry name" value="PAS-like_dom_sf"/>
</dbReference>
<dbReference type="Gene3D" id="1.10.287.130">
    <property type="match status" value="1"/>
</dbReference>
<evidence type="ECO:0000256" key="3">
    <source>
        <dbReference type="ARBA" id="ARBA00012438"/>
    </source>
</evidence>
<organism evidence="15 16">
    <name type="scientific">Desulfosporosinus acididurans</name>
    <dbReference type="NCBI Taxonomy" id="476652"/>
    <lineage>
        <taxon>Bacteria</taxon>
        <taxon>Bacillati</taxon>
        <taxon>Bacillota</taxon>
        <taxon>Clostridia</taxon>
        <taxon>Eubacteriales</taxon>
        <taxon>Desulfitobacteriaceae</taxon>
        <taxon>Desulfosporosinus</taxon>
    </lineage>
</organism>
<dbReference type="Pfam" id="PF00512">
    <property type="entry name" value="HisKA"/>
    <property type="match status" value="1"/>
</dbReference>
<feature type="modified residue" description="4-aspartylphosphate" evidence="10">
    <location>
        <position position="825"/>
    </location>
</feature>
<protein>
    <recommendedName>
        <fullName evidence="4">Stage 0 sporulation protein A homolog</fullName>
        <ecNumber evidence="3">2.7.13.3</ecNumber>
    </recommendedName>
</protein>
<dbReference type="PRINTS" id="PR00344">
    <property type="entry name" value="BCTRLSENSOR"/>
</dbReference>
<dbReference type="SMART" id="SM00387">
    <property type="entry name" value="HATPase_c"/>
    <property type="match status" value="1"/>
</dbReference>
<dbReference type="InterPro" id="IPR011006">
    <property type="entry name" value="CheY-like_superfamily"/>
</dbReference>
<dbReference type="SMART" id="SM00091">
    <property type="entry name" value="PAS"/>
    <property type="match status" value="1"/>
</dbReference>
<keyword evidence="8" id="KW-0902">Two-component regulatory system</keyword>
<dbReference type="PANTHER" id="PTHR43547:SF2">
    <property type="entry name" value="HYBRID SIGNAL TRANSDUCTION HISTIDINE KINASE C"/>
    <property type="match status" value="1"/>
</dbReference>
<evidence type="ECO:0000256" key="10">
    <source>
        <dbReference type="PROSITE-ProRule" id="PRU00169"/>
    </source>
</evidence>
<dbReference type="Pfam" id="PF08448">
    <property type="entry name" value="PAS_4"/>
    <property type="match status" value="2"/>
</dbReference>
<dbReference type="PANTHER" id="PTHR43547">
    <property type="entry name" value="TWO-COMPONENT HISTIDINE KINASE"/>
    <property type="match status" value="1"/>
</dbReference>
<evidence type="ECO:0000259" key="13">
    <source>
        <dbReference type="PROSITE" id="PS50110"/>
    </source>
</evidence>
<dbReference type="SUPFAM" id="SSF55874">
    <property type="entry name" value="ATPase domain of HSP90 chaperone/DNA topoisomerase II/histidine kinase"/>
    <property type="match status" value="1"/>
</dbReference>
<dbReference type="GO" id="GO:0000155">
    <property type="term" value="F:phosphorelay sensor kinase activity"/>
    <property type="evidence" value="ECO:0007669"/>
    <property type="project" value="InterPro"/>
</dbReference>
<dbReference type="Gene3D" id="3.30.565.10">
    <property type="entry name" value="Histidine kinase-like ATPase, C-terminal domain"/>
    <property type="match status" value="1"/>
</dbReference>
<reference evidence="15 16" key="1">
    <citation type="submission" date="2015-06" db="EMBL/GenBank/DDBJ databases">
        <title>Draft genome of the moderately acidophilic sulfate reducer Candidatus Desulfosporosinus acididurans strain M1.</title>
        <authorList>
            <person name="Poehlein A."/>
            <person name="Petzsch P."/>
            <person name="Johnson B.D."/>
            <person name="Schloemann M."/>
            <person name="Daniel R."/>
            <person name="Muehling M."/>
        </authorList>
    </citation>
    <scope>NUCLEOTIDE SEQUENCE [LARGE SCALE GENOMIC DNA]</scope>
    <source>
        <strain evidence="15 16">M1</strain>
    </source>
</reference>